<sequence>MSTLKVTSHPTARTTTVAPQPPTPATSITSRLPTIPATAPSTSLLSPLTRSTQPAPPEGNTDPPPPPAKVPQPPSGKRPGVQGAGAGGRVGIGIGHTVLEATGDSLTIDMVNTSSLMAVLMFGLFFFVVTVIVFLRQAYESFRRKDYTQVDYLINGMYSDSGM</sequence>
<keyword evidence="4" id="KW-1185">Reference proteome</keyword>
<dbReference type="STRING" id="8005.ENSEEEP00000038660"/>
<reference evidence="3" key="3">
    <citation type="submission" date="2020-05" db="EMBL/GenBank/DDBJ databases">
        <title>Electrophorus electricus (electric eel) genome, fEleEle1, primary haplotype.</title>
        <authorList>
            <person name="Myers G."/>
            <person name="Meyer A."/>
            <person name="Fedrigo O."/>
            <person name="Formenti G."/>
            <person name="Rhie A."/>
            <person name="Tracey A."/>
            <person name="Sims Y."/>
            <person name="Jarvis E.D."/>
        </authorList>
    </citation>
    <scope>NUCLEOTIDE SEQUENCE [LARGE SCALE GENOMIC DNA]</scope>
</reference>
<dbReference type="InterPro" id="IPR041056">
    <property type="entry name" value="DUF5585"/>
</dbReference>
<reference evidence="4" key="1">
    <citation type="journal article" date="2014" name="Science">
        <title>Nonhuman genetics. Genomic basis for the convergent evolution of electric organs.</title>
        <authorList>
            <person name="Gallant J.R."/>
            <person name="Traeger L.L."/>
            <person name="Volkening J.D."/>
            <person name="Moffett H."/>
            <person name="Chen P.H."/>
            <person name="Novina C.D."/>
            <person name="Phillips G.N.Jr."/>
            <person name="Anand R."/>
            <person name="Wells G.B."/>
            <person name="Pinch M."/>
            <person name="Guth R."/>
            <person name="Unguez G.A."/>
            <person name="Albert J.S."/>
            <person name="Zakon H.H."/>
            <person name="Samanta M.P."/>
            <person name="Sussman M.R."/>
        </authorList>
    </citation>
    <scope>NUCLEOTIDE SEQUENCE [LARGE SCALE GENOMIC DNA]</scope>
</reference>
<dbReference type="Pfam" id="PF17823">
    <property type="entry name" value="DUF5585"/>
    <property type="match status" value="1"/>
</dbReference>
<dbReference type="GeneTree" id="ENSGT00940000153377"/>
<feature type="region of interest" description="Disordered" evidence="1">
    <location>
        <begin position="1"/>
        <end position="87"/>
    </location>
</feature>
<evidence type="ECO:0000313" key="4">
    <source>
        <dbReference type="Proteomes" id="UP000314983"/>
    </source>
</evidence>
<reference evidence="4" key="2">
    <citation type="journal article" date="2017" name="Sci. Adv.">
        <title>A tail of two voltages: Proteomic comparison of the three electric organs of the electric eel.</title>
        <authorList>
            <person name="Traeger L.L."/>
            <person name="Sabat G."/>
            <person name="Barrett-Wilt G.A."/>
            <person name="Wells G.B."/>
            <person name="Sussman M.R."/>
        </authorList>
    </citation>
    <scope>NUCLEOTIDE SEQUENCE [LARGE SCALE GENOMIC DNA]</scope>
</reference>
<evidence type="ECO:0000256" key="2">
    <source>
        <dbReference type="SAM" id="Phobius"/>
    </source>
</evidence>
<feature type="compositionally biased region" description="Pro residues" evidence="1">
    <location>
        <begin position="54"/>
        <end position="76"/>
    </location>
</feature>
<protein>
    <submittedName>
        <fullName evidence="3">Uncharacterized protein</fullName>
    </submittedName>
</protein>
<dbReference type="AlphaFoldDB" id="A0A4W4GR34"/>
<keyword evidence="2" id="KW-0812">Transmembrane</keyword>
<gene>
    <name evidence="3" type="primary">SNORC</name>
</gene>
<dbReference type="Proteomes" id="UP000314983">
    <property type="component" value="Chromosome 12"/>
</dbReference>
<proteinExistence type="predicted"/>
<feature type="transmembrane region" description="Helical" evidence="2">
    <location>
        <begin position="115"/>
        <end position="135"/>
    </location>
</feature>
<organism evidence="3 4">
    <name type="scientific">Electrophorus electricus</name>
    <name type="common">Electric eel</name>
    <name type="synonym">Gymnotus electricus</name>
    <dbReference type="NCBI Taxonomy" id="8005"/>
    <lineage>
        <taxon>Eukaryota</taxon>
        <taxon>Metazoa</taxon>
        <taxon>Chordata</taxon>
        <taxon>Craniata</taxon>
        <taxon>Vertebrata</taxon>
        <taxon>Euteleostomi</taxon>
        <taxon>Actinopterygii</taxon>
        <taxon>Neopterygii</taxon>
        <taxon>Teleostei</taxon>
        <taxon>Ostariophysi</taxon>
        <taxon>Gymnotiformes</taxon>
        <taxon>Gymnotoidei</taxon>
        <taxon>Gymnotidae</taxon>
        <taxon>Electrophorus</taxon>
    </lineage>
</organism>
<reference evidence="3" key="4">
    <citation type="submission" date="2025-08" db="UniProtKB">
        <authorList>
            <consortium name="Ensembl"/>
        </authorList>
    </citation>
    <scope>IDENTIFICATION</scope>
</reference>
<accession>A0A4W4GR34</accession>
<dbReference type="Ensembl" id="ENSEEET00000039103.2">
    <property type="protein sequence ID" value="ENSEEEP00000038660.2"/>
    <property type="gene ID" value="ENSEEEG00000018348.2"/>
</dbReference>
<keyword evidence="2" id="KW-0472">Membrane</keyword>
<dbReference type="OMA" id="WVQRTTE"/>
<name>A0A4W4GR34_ELEEL</name>
<keyword evidence="2" id="KW-1133">Transmembrane helix</keyword>
<evidence type="ECO:0000313" key="3">
    <source>
        <dbReference type="Ensembl" id="ENSEEEP00000038660.2"/>
    </source>
</evidence>
<reference evidence="3" key="5">
    <citation type="submission" date="2025-09" db="UniProtKB">
        <authorList>
            <consortium name="Ensembl"/>
        </authorList>
    </citation>
    <scope>IDENTIFICATION</scope>
</reference>
<evidence type="ECO:0000256" key="1">
    <source>
        <dbReference type="SAM" id="MobiDB-lite"/>
    </source>
</evidence>
<feature type="compositionally biased region" description="Low complexity" evidence="1">
    <location>
        <begin position="36"/>
        <end position="49"/>
    </location>
</feature>